<accession>A0ABT6C666</accession>
<comment type="caution">
    <text evidence="2">The sequence shown here is derived from an EMBL/GenBank/DDBJ whole genome shotgun (WGS) entry which is preliminary data.</text>
</comment>
<proteinExistence type="predicted"/>
<name>A0ABT6C666_9MICO</name>
<protein>
    <submittedName>
        <fullName evidence="2">Uncharacterized protein</fullName>
    </submittedName>
</protein>
<organism evidence="2 3">
    <name type="scientific">Luteipulveratus flavus</name>
    <dbReference type="NCBI Taxonomy" id="3031728"/>
    <lineage>
        <taxon>Bacteria</taxon>
        <taxon>Bacillati</taxon>
        <taxon>Actinomycetota</taxon>
        <taxon>Actinomycetes</taxon>
        <taxon>Micrococcales</taxon>
        <taxon>Dermacoccaceae</taxon>
        <taxon>Luteipulveratus</taxon>
    </lineage>
</organism>
<evidence type="ECO:0000256" key="1">
    <source>
        <dbReference type="SAM" id="SignalP"/>
    </source>
</evidence>
<dbReference type="Proteomes" id="UP001528912">
    <property type="component" value="Unassembled WGS sequence"/>
</dbReference>
<reference evidence="2 3" key="1">
    <citation type="submission" date="2023-03" db="EMBL/GenBank/DDBJ databases">
        <title>YIM 133296 draft genome.</title>
        <authorList>
            <person name="Xiong L."/>
        </authorList>
    </citation>
    <scope>NUCLEOTIDE SEQUENCE [LARGE SCALE GENOMIC DNA]</scope>
    <source>
        <strain evidence="2 3">YIM 133296</strain>
    </source>
</reference>
<dbReference type="EMBL" id="JAROAV010000012">
    <property type="protein sequence ID" value="MDF8263559.1"/>
    <property type="molecule type" value="Genomic_DNA"/>
</dbReference>
<evidence type="ECO:0000313" key="3">
    <source>
        <dbReference type="Proteomes" id="UP001528912"/>
    </source>
</evidence>
<sequence>MNRLLTTMVASAGLALATATPAIAAQPRIYHTITSSHADAVLDRTDGCERTEVFVSSSVAMYAAQPGPVNKQGLTGVFVRVTDACARTTAAAPAAGGGGGTVVFQADGQNRAALVTDNRLRSAQLRTTIAATDANGDPVSIALSATWTATGPLEHTTNHSHDHFDDGNVNATSNELNRPVSATVSVTFAGRSASGEATDATLTQTKSRCIEVPRPGAEEFYPCFGFPG</sequence>
<gene>
    <name evidence="2" type="ORF">P4R38_04775</name>
</gene>
<keyword evidence="3" id="KW-1185">Reference proteome</keyword>
<keyword evidence="1" id="KW-0732">Signal</keyword>
<feature type="chain" id="PRO_5046194602" evidence="1">
    <location>
        <begin position="25"/>
        <end position="228"/>
    </location>
</feature>
<evidence type="ECO:0000313" key="2">
    <source>
        <dbReference type="EMBL" id="MDF8263559.1"/>
    </source>
</evidence>
<feature type="signal peptide" evidence="1">
    <location>
        <begin position="1"/>
        <end position="24"/>
    </location>
</feature>
<dbReference type="RefSeq" id="WP_275236496.1">
    <property type="nucleotide sequence ID" value="NZ_JARFJC010000003.1"/>
</dbReference>